<dbReference type="eggNOG" id="COG0789">
    <property type="taxonomic scope" value="Bacteria"/>
</dbReference>
<name>A0A1Y3U823_9ACTN</name>
<dbReference type="GO" id="GO:0003700">
    <property type="term" value="F:DNA-binding transcription factor activity"/>
    <property type="evidence" value="ECO:0007669"/>
    <property type="project" value="InterPro"/>
</dbReference>
<comment type="caution">
    <text evidence="7">The sequence shown here is derived from an EMBL/GenBank/DDBJ whole genome shotgun (WGS) entry which is preliminary data.</text>
</comment>
<dbReference type="CDD" id="cd01106">
    <property type="entry name" value="HTH_TipAL-Mta"/>
    <property type="match status" value="1"/>
</dbReference>
<dbReference type="EMBL" id="NFHO01000007">
    <property type="protein sequence ID" value="OUN42559.1"/>
    <property type="molecule type" value="Genomic_DNA"/>
</dbReference>
<evidence type="ECO:0000313" key="8">
    <source>
        <dbReference type="Proteomes" id="UP000196560"/>
    </source>
</evidence>
<dbReference type="InterPro" id="IPR036244">
    <property type="entry name" value="TipA-like_antibiotic-bd"/>
</dbReference>
<keyword evidence="1" id="KW-0805">Transcription regulation</keyword>
<dbReference type="InterPro" id="IPR047057">
    <property type="entry name" value="MerR_fam"/>
</dbReference>
<accession>A0A1Y3U823</accession>
<proteinExistence type="predicted"/>
<feature type="domain" description="HTH merR-type" evidence="6">
    <location>
        <begin position="12"/>
        <end position="80"/>
    </location>
</feature>
<dbReference type="Pfam" id="PF07739">
    <property type="entry name" value="TipAS"/>
    <property type="match status" value="1"/>
</dbReference>
<dbReference type="STRING" id="1118060.GCA_000311845_00403"/>
<organism evidence="7 8">
    <name type="scientific">Enorma massiliensis</name>
    <dbReference type="NCBI Taxonomy" id="1472761"/>
    <lineage>
        <taxon>Bacteria</taxon>
        <taxon>Bacillati</taxon>
        <taxon>Actinomycetota</taxon>
        <taxon>Coriobacteriia</taxon>
        <taxon>Coriobacteriales</taxon>
        <taxon>Coriobacteriaceae</taxon>
        <taxon>Enorma</taxon>
    </lineage>
</organism>
<dbReference type="Gene3D" id="1.10.490.50">
    <property type="entry name" value="Antibiotic binding domain of TipA-like multidrug resistance regulators"/>
    <property type="match status" value="1"/>
</dbReference>
<dbReference type="PANTHER" id="PTHR30204">
    <property type="entry name" value="REDOX-CYCLING DRUG-SENSING TRANSCRIPTIONAL ACTIVATOR SOXR"/>
    <property type="match status" value="1"/>
</dbReference>
<dbReference type="PRINTS" id="PR00040">
    <property type="entry name" value="HTHMERR"/>
</dbReference>
<dbReference type="SMART" id="SM00422">
    <property type="entry name" value="HTH_MERR"/>
    <property type="match status" value="1"/>
</dbReference>
<dbReference type="PANTHER" id="PTHR30204:SF90">
    <property type="entry name" value="HTH-TYPE TRANSCRIPTIONAL ACTIVATOR MTA"/>
    <property type="match status" value="1"/>
</dbReference>
<evidence type="ECO:0000256" key="1">
    <source>
        <dbReference type="ARBA" id="ARBA00023015"/>
    </source>
</evidence>
<dbReference type="InterPro" id="IPR009061">
    <property type="entry name" value="DNA-bd_dom_put_sf"/>
</dbReference>
<gene>
    <name evidence="7" type="ORF">B5G21_06925</name>
</gene>
<keyword evidence="5" id="KW-0175">Coiled coil</keyword>
<sequence length="263" mass="29259">MGKRGMGRSGASYTVGQLAKLAGVSARTLRYYEEEGLLRPSRAESGYRVYAASDAKRLAYILSMRACGLPVATIHSLLENDEGDLRHVLHAHLLTLSAQRDSLDEAIERTEAAIATIERIEQMNENDAFEALKGERIAENERAYGHEARERWGDEAVDAANERLRAASREEWDALERLGDEINRQLAIAMATGDPAGEEARRLTHMHAQWIEGHWGAGRYTPEAHRGLAQMYLADDRFRSYYDDAVGAGATEFLVKALEACLP</sequence>
<keyword evidence="8" id="KW-1185">Reference proteome</keyword>
<evidence type="ECO:0000256" key="3">
    <source>
        <dbReference type="ARBA" id="ARBA00023159"/>
    </source>
</evidence>
<evidence type="ECO:0000256" key="5">
    <source>
        <dbReference type="SAM" id="Coils"/>
    </source>
</evidence>
<keyword evidence="2" id="KW-0238">DNA-binding</keyword>
<dbReference type="Pfam" id="PF13411">
    <property type="entry name" value="MerR_1"/>
    <property type="match status" value="1"/>
</dbReference>
<dbReference type="InterPro" id="IPR012925">
    <property type="entry name" value="TipAS_dom"/>
</dbReference>
<dbReference type="Gene3D" id="1.10.1660.10">
    <property type="match status" value="1"/>
</dbReference>
<dbReference type="SUPFAM" id="SSF46955">
    <property type="entry name" value="Putative DNA-binding domain"/>
    <property type="match status" value="1"/>
</dbReference>
<dbReference type="InterPro" id="IPR000551">
    <property type="entry name" value="MerR-type_HTH_dom"/>
</dbReference>
<protein>
    <submittedName>
        <fullName evidence="7">MerR family transcriptional regulator</fullName>
    </submittedName>
</protein>
<keyword evidence="3" id="KW-0010">Activator</keyword>
<evidence type="ECO:0000259" key="6">
    <source>
        <dbReference type="PROSITE" id="PS50937"/>
    </source>
</evidence>
<dbReference type="PROSITE" id="PS50937">
    <property type="entry name" value="HTH_MERR_2"/>
    <property type="match status" value="1"/>
</dbReference>
<evidence type="ECO:0000313" key="7">
    <source>
        <dbReference type="EMBL" id="OUN42559.1"/>
    </source>
</evidence>
<dbReference type="AlphaFoldDB" id="A0A1Y3U823"/>
<dbReference type="GO" id="GO:0003677">
    <property type="term" value="F:DNA binding"/>
    <property type="evidence" value="ECO:0007669"/>
    <property type="project" value="UniProtKB-KW"/>
</dbReference>
<keyword evidence="4" id="KW-0804">Transcription</keyword>
<dbReference type="PROSITE" id="PS00552">
    <property type="entry name" value="HTH_MERR_1"/>
    <property type="match status" value="1"/>
</dbReference>
<dbReference type="Proteomes" id="UP000196560">
    <property type="component" value="Unassembled WGS sequence"/>
</dbReference>
<dbReference type="RefSeq" id="WP_239402232.1">
    <property type="nucleotide sequence ID" value="NZ_NFHO01000007.1"/>
</dbReference>
<dbReference type="SUPFAM" id="SSF89082">
    <property type="entry name" value="Antibiotic binding domain of TipA-like multidrug resistance regulators"/>
    <property type="match status" value="1"/>
</dbReference>
<reference evidence="8" key="1">
    <citation type="submission" date="2017-04" db="EMBL/GenBank/DDBJ databases">
        <title>Function of individual gut microbiota members based on whole genome sequencing of pure cultures obtained from chicken caecum.</title>
        <authorList>
            <person name="Medvecky M."/>
            <person name="Cejkova D."/>
            <person name="Polansky O."/>
            <person name="Karasova D."/>
            <person name="Kubasova T."/>
            <person name="Cizek A."/>
            <person name="Rychlik I."/>
        </authorList>
    </citation>
    <scope>NUCLEOTIDE SEQUENCE [LARGE SCALE GENOMIC DNA]</scope>
    <source>
        <strain evidence="8">An70</strain>
    </source>
</reference>
<evidence type="ECO:0000256" key="2">
    <source>
        <dbReference type="ARBA" id="ARBA00023125"/>
    </source>
</evidence>
<evidence type="ECO:0000256" key="4">
    <source>
        <dbReference type="ARBA" id="ARBA00023163"/>
    </source>
</evidence>
<feature type="coiled-coil region" evidence="5">
    <location>
        <begin position="93"/>
        <end position="123"/>
    </location>
</feature>